<dbReference type="FunFam" id="3.40.50.720:FF:000022">
    <property type="entry name" value="Cinnamyl alcohol dehydrogenase"/>
    <property type="match status" value="1"/>
</dbReference>
<evidence type="ECO:0000256" key="4">
    <source>
        <dbReference type="ARBA" id="ARBA00023002"/>
    </source>
</evidence>
<accession>L8GPW4</accession>
<dbReference type="InterPro" id="IPR011032">
    <property type="entry name" value="GroES-like_sf"/>
</dbReference>
<keyword evidence="4" id="KW-0560">Oxidoreductase</keyword>
<evidence type="ECO:0000256" key="5">
    <source>
        <dbReference type="RuleBase" id="RU361277"/>
    </source>
</evidence>
<dbReference type="Pfam" id="PF08240">
    <property type="entry name" value="ADH_N"/>
    <property type="match status" value="1"/>
</dbReference>
<dbReference type="InterPro" id="IPR002328">
    <property type="entry name" value="ADH_Zn_CS"/>
</dbReference>
<gene>
    <name evidence="7" type="ORF">ACA1_131440</name>
</gene>
<dbReference type="InterPro" id="IPR013149">
    <property type="entry name" value="ADH-like_C"/>
</dbReference>
<dbReference type="InterPro" id="IPR020843">
    <property type="entry name" value="ER"/>
</dbReference>
<dbReference type="PROSITE" id="PS00059">
    <property type="entry name" value="ADH_ZINC"/>
    <property type="match status" value="1"/>
</dbReference>
<dbReference type="GO" id="GO:0008270">
    <property type="term" value="F:zinc ion binding"/>
    <property type="evidence" value="ECO:0007669"/>
    <property type="project" value="InterPro"/>
</dbReference>
<dbReference type="AlphaFoldDB" id="L8GPW4"/>
<evidence type="ECO:0000256" key="1">
    <source>
        <dbReference type="ARBA" id="ARBA00001947"/>
    </source>
</evidence>
<dbReference type="Gene3D" id="3.90.180.10">
    <property type="entry name" value="Medium-chain alcohol dehydrogenases, catalytic domain"/>
    <property type="match status" value="1"/>
</dbReference>
<evidence type="ECO:0000256" key="3">
    <source>
        <dbReference type="ARBA" id="ARBA00022833"/>
    </source>
</evidence>
<dbReference type="Gene3D" id="3.40.50.720">
    <property type="entry name" value="NAD(P)-binding Rossmann-like Domain"/>
    <property type="match status" value="1"/>
</dbReference>
<comment type="similarity">
    <text evidence="5">Belongs to the zinc-containing alcohol dehydrogenase family.</text>
</comment>
<organism evidence="7 8">
    <name type="scientific">Acanthamoeba castellanii (strain ATCC 30010 / Neff)</name>
    <dbReference type="NCBI Taxonomy" id="1257118"/>
    <lineage>
        <taxon>Eukaryota</taxon>
        <taxon>Amoebozoa</taxon>
        <taxon>Discosea</taxon>
        <taxon>Longamoebia</taxon>
        <taxon>Centramoebida</taxon>
        <taxon>Acanthamoebidae</taxon>
        <taxon>Acanthamoeba</taxon>
    </lineage>
</organism>
<dbReference type="Proteomes" id="UP000011083">
    <property type="component" value="Unassembled WGS sequence"/>
</dbReference>
<dbReference type="GeneID" id="14914726"/>
<dbReference type="Pfam" id="PF00107">
    <property type="entry name" value="ADH_zinc_N"/>
    <property type="match status" value="1"/>
</dbReference>
<dbReference type="EMBL" id="KB008070">
    <property type="protein sequence ID" value="ELR14151.1"/>
    <property type="molecule type" value="Genomic_DNA"/>
</dbReference>
<dbReference type="InterPro" id="IPR013154">
    <property type="entry name" value="ADH-like_N"/>
</dbReference>
<dbReference type="CDD" id="cd05283">
    <property type="entry name" value="CAD1"/>
    <property type="match status" value="1"/>
</dbReference>
<dbReference type="OrthoDB" id="1879366at2759"/>
<reference evidence="7 8" key="1">
    <citation type="journal article" date="2013" name="Genome Biol.">
        <title>Genome of Acanthamoeba castellanii highlights extensive lateral gene transfer and early evolution of tyrosine kinase signaling.</title>
        <authorList>
            <person name="Clarke M."/>
            <person name="Lohan A.J."/>
            <person name="Liu B."/>
            <person name="Lagkouvardos I."/>
            <person name="Roy S."/>
            <person name="Zafar N."/>
            <person name="Bertelli C."/>
            <person name="Schilde C."/>
            <person name="Kianianmomeni A."/>
            <person name="Burglin T.R."/>
            <person name="Frech C."/>
            <person name="Turcotte B."/>
            <person name="Kopec K.O."/>
            <person name="Synnott J.M."/>
            <person name="Choo C."/>
            <person name="Paponov I."/>
            <person name="Finkler A."/>
            <person name="Soon Heng Tan C."/>
            <person name="Hutchins A.P."/>
            <person name="Weinmeier T."/>
            <person name="Rattei T."/>
            <person name="Chu J.S."/>
            <person name="Gimenez G."/>
            <person name="Irimia M."/>
            <person name="Rigden D.J."/>
            <person name="Fitzpatrick D.A."/>
            <person name="Lorenzo-Morales J."/>
            <person name="Bateman A."/>
            <person name="Chiu C.H."/>
            <person name="Tang P."/>
            <person name="Hegemann P."/>
            <person name="Fromm H."/>
            <person name="Raoult D."/>
            <person name="Greub G."/>
            <person name="Miranda-Saavedra D."/>
            <person name="Chen N."/>
            <person name="Nash P."/>
            <person name="Ginger M.L."/>
            <person name="Horn M."/>
            <person name="Schaap P."/>
            <person name="Caler L."/>
            <person name="Loftus B."/>
        </authorList>
    </citation>
    <scope>NUCLEOTIDE SEQUENCE [LARGE SCALE GENOMIC DNA]</scope>
    <source>
        <strain evidence="7 8">Neff</strain>
    </source>
</reference>
<dbReference type="SUPFAM" id="SSF50129">
    <property type="entry name" value="GroES-like"/>
    <property type="match status" value="1"/>
</dbReference>
<dbReference type="STRING" id="1257118.L8GPW4"/>
<dbReference type="VEuPathDB" id="AmoebaDB:ACA1_131440"/>
<dbReference type="InterPro" id="IPR036291">
    <property type="entry name" value="NAD(P)-bd_dom_sf"/>
</dbReference>
<dbReference type="OMA" id="FARNEHK"/>
<dbReference type="GO" id="GO:0016616">
    <property type="term" value="F:oxidoreductase activity, acting on the CH-OH group of donors, NAD or NADP as acceptor"/>
    <property type="evidence" value="ECO:0007669"/>
    <property type="project" value="InterPro"/>
</dbReference>
<name>L8GPW4_ACACF</name>
<feature type="domain" description="Enoyl reductase (ER)" evidence="6">
    <location>
        <begin position="21"/>
        <end position="348"/>
    </location>
</feature>
<evidence type="ECO:0000259" key="6">
    <source>
        <dbReference type="SMART" id="SM00829"/>
    </source>
</evidence>
<evidence type="ECO:0000313" key="7">
    <source>
        <dbReference type="EMBL" id="ELR14151.1"/>
    </source>
</evidence>
<dbReference type="PANTHER" id="PTHR42683">
    <property type="entry name" value="ALDEHYDE REDUCTASE"/>
    <property type="match status" value="1"/>
</dbReference>
<sequence>MSTTHYHTDEIKAFAAFEAKGQLKPFTYTPRPLGEEDVDIRITHCGICSSDLHTIDSGWGPSLYPVVPGHEIIGEVVAVGPKVTSLKAGDRVGVGAQVWSCQEPSCRNCSAHLDNCCPRRVFTYNAKYADGAVAYGGYAERVRVSHHYTFRIPDRLLSEQAAPLLCAGVTTFAPLKRFGVTKGTRVGVIGIGGLGHLALQFSAALGAEVTAISTSPSKEAEATKLGATKFLLFNNDEAIKAAAGSLDIVVITTDQNDNDWGRMLSLLDVGGKRIVNMSTQLILLAAPDKPLTKSIVGSLIGSRTEVEETLAVAAAHDVRAWVNTLPLDRVNDGIQMVRDNKARYRVVLTTQPNADSS</sequence>
<proteinExistence type="inferred from homology"/>
<evidence type="ECO:0000313" key="8">
    <source>
        <dbReference type="Proteomes" id="UP000011083"/>
    </source>
</evidence>
<protein>
    <submittedName>
        <fullName evidence="7">Alcohol dehydrogenase GroESlike domain containing protein</fullName>
    </submittedName>
</protein>
<evidence type="ECO:0000256" key="2">
    <source>
        <dbReference type="ARBA" id="ARBA00022723"/>
    </source>
</evidence>
<dbReference type="RefSeq" id="XP_004336164.1">
    <property type="nucleotide sequence ID" value="XM_004336116.1"/>
</dbReference>
<comment type="cofactor">
    <cofactor evidence="1 5">
        <name>Zn(2+)</name>
        <dbReference type="ChEBI" id="CHEBI:29105"/>
    </cofactor>
</comment>
<dbReference type="SMART" id="SM00829">
    <property type="entry name" value="PKS_ER"/>
    <property type="match status" value="1"/>
</dbReference>
<keyword evidence="2 5" id="KW-0479">Metal-binding</keyword>
<dbReference type="InterPro" id="IPR047109">
    <property type="entry name" value="CAD-like"/>
</dbReference>
<dbReference type="KEGG" id="acan:ACA1_131440"/>
<keyword evidence="8" id="KW-1185">Reference proteome</keyword>
<keyword evidence="3 5" id="KW-0862">Zinc</keyword>
<dbReference type="SUPFAM" id="SSF51735">
    <property type="entry name" value="NAD(P)-binding Rossmann-fold domains"/>
    <property type="match status" value="1"/>
</dbReference>